<comment type="caution">
    <text evidence="4">The sequence shown here is derived from an EMBL/GenBank/DDBJ whole genome shotgun (WGS) entry which is preliminary data.</text>
</comment>
<evidence type="ECO:0000256" key="2">
    <source>
        <dbReference type="ARBA" id="ARBA00023002"/>
    </source>
</evidence>
<proteinExistence type="inferred from homology"/>
<dbReference type="Proteomes" id="UP001499843">
    <property type="component" value="Unassembled WGS sequence"/>
</dbReference>
<comment type="similarity">
    <text evidence="1">Belongs to the non-flavoprotein flavin reductase family.</text>
</comment>
<dbReference type="SUPFAM" id="SSF50475">
    <property type="entry name" value="FMN-binding split barrel"/>
    <property type="match status" value="1"/>
</dbReference>
<dbReference type="RefSeq" id="WP_344495734.1">
    <property type="nucleotide sequence ID" value="NZ_BAAAQX010000065.1"/>
</dbReference>
<organism evidence="4 5">
    <name type="scientific">Nonomuraea monospora</name>
    <dbReference type="NCBI Taxonomy" id="568818"/>
    <lineage>
        <taxon>Bacteria</taxon>
        <taxon>Bacillati</taxon>
        <taxon>Actinomycetota</taxon>
        <taxon>Actinomycetes</taxon>
        <taxon>Streptosporangiales</taxon>
        <taxon>Streptosporangiaceae</taxon>
        <taxon>Nonomuraea</taxon>
    </lineage>
</organism>
<sequence>MAIELDDAATSAADPTALRGVYGQFPTGVMAMCAMHDGDPVGFAVSSFNTISIEPPLVAVCVQQGSSTWPLLAASPRIGLSVLAANQKELCRNLARRGRFDRLSGAGWSATPQGAVLIADAAGWLECNIHDIATYGDHELVVLRVRRHRRNDEVAPLVFHASGFRGLVA</sequence>
<dbReference type="Pfam" id="PF01613">
    <property type="entry name" value="Flavin_Reduct"/>
    <property type="match status" value="1"/>
</dbReference>
<protein>
    <submittedName>
        <fullName evidence="4">Flavin reductase family protein</fullName>
    </submittedName>
</protein>
<name>A0ABN3D3V0_9ACTN</name>
<gene>
    <name evidence="4" type="ORF">GCM10009850_117440</name>
</gene>
<evidence type="ECO:0000313" key="4">
    <source>
        <dbReference type="EMBL" id="GAA2216275.1"/>
    </source>
</evidence>
<dbReference type="InterPro" id="IPR012349">
    <property type="entry name" value="Split_barrel_FMN-bd"/>
</dbReference>
<evidence type="ECO:0000259" key="3">
    <source>
        <dbReference type="SMART" id="SM00903"/>
    </source>
</evidence>
<dbReference type="EMBL" id="BAAAQX010000065">
    <property type="protein sequence ID" value="GAA2216275.1"/>
    <property type="molecule type" value="Genomic_DNA"/>
</dbReference>
<dbReference type="InterPro" id="IPR002563">
    <property type="entry name" value="Flavin_Rdtase-like_dom"/>
</dbReference>
<evidence type="ECO:0000313" key="5">
    <source>
        <dbReference type="Proteomes" id="UP001499843"/>
    </source>
</evidence>
<dbReference type="Gene3D" id="2.30.110.10">
    <property type="entry name" value="Electron Transport, Fmn-binding Protein, Chain A"/>
    <property type="match status" value="1"/>
</dbReference>
<reference evidence="4 5" key="1">
    <citation type="journal article" date="2019" name="Int. J. Syst. Evol. Microbiol.">
        <title>The Global Catalogue of Microorganisms (GCM) 10K type strain sequencing project: providing services to taxonomists for standard genome sequencing and annotation.</title>
        <authorList>
            <consortium name="The Broad Institute Genomics Platform"/>
            <consortium name="The Broad Institute Genome Sequencing Center for Infectious Disease"/>
            <person name="Wu L."/>
            <person name="Ma J."/>
        </authorList>
    </citation>
    <scope>NUCLEOTIDE SEQUENCE [LARGE SCALE GENOMIC DNA]</scope>
    <source>
        <strain evidence="4 5">JCM 16114</strain>
    </source>
</reference>
<dbReference type="InterPro" id="IPR050268">
    <property type="entry name" value="NADH-dep_flavin_reductase"/>
</dbReference>
<dbReference type="PANTHER" id="PTHR30466">
    <property type="entry name" value="FLAVIN REDUCTASE"/>
    <property type="match status" value="1"/>
</dbReference>
<keyword evidence="5" id="KW-1185">Reference proteome</keyword>
<dbReference type="SMART" id="SM00903">
    <property type="entry name" value="Flavin_Reduct"/>
    <property type="match status" value="1"/>
</dbReference>
<dbReference type="PANTHER" id="PTHR30466:SF11">
    <property type="entry name" value="FLAVIN-DEPENDENT MONOOXYGENASE, REDUCTASE SUBUNIT HSAB"/>
    <property type="match status" value="1"/>
</dbReference>
<keyword evidence="2" id="KW-0560">Oxidoreductase</keyword>
<evidence type="ECO:0000256" key="1">
    <source>
        <dbReference type="ARBA" id="ARBA00008898"/>
    </source>
</evidence>
<accession>A0ABN3D3V0</accession>
<feature type="domain" description="Flavin reductase like" evidence="3">
    <location>
        <begin position="22"/>
        <end position="166"/>
    </location>
</feature>